<keyword evidence="2" id="KW-1185">Reference proteome</keyword>
<sequence>MYAPLKDKCRATVIRKAWRDAPAGKAKDAMLAWADRLWSN</sequence>
<dbReference type="RefSeq" id="YP_009101206.1">
    <property type="nucleotide sequence ID" value="NC_025443.1"/>
</dbReference>
<evidence type="ECO:0000313" key="1">
    <source>
        <dbReference type="EMBL" id="AIB07039.1"/>
    </source>
</evidence>
<accession>A0A060D579</accession>
<reference evidence="1 2" key="1">
    <citation type="submission" date="2014-07" db="EMBL/GenBank/DDBJ databases">
        <title>The genome sequence of Salmonella phage 9NA shows that it represents an unstudied type of tailed phage.</title>
        <authorList>
            <person name="Casjens S.R."/>
            <person name="Leavitt J.C."/>
            <person name="Hatfull G.F."/>
            <person name="Hendrix R.W."/>
        </authorList>
    </citation>
    <scope>NUCLEOTIDE SEQUENCE [LARGE SCALE GENOMIC DNA]</scope>
</reference>
<gene>
    <name evidence="1" type="ORF">9NA_036</name>
</gene>
<proteinExistence type="predicted"/>
<organism evidence="1 2">
    <name type="scientific">Salmonella phage 9NA</name>
    <dbReference type="NCBI Taxonomy" id="1113547"/>
    <lineage>
        <taxon>Viruses</taxon>
        <taxon>Duplodnaviria</taxon>
        <taxon>Heunggongvirae</taxon>
        <taxon>Uroviricota</taxon>
        <taxon>Caudoviricetes</taxon>
        <taxon>Nonanavirus</taxon>
        <taxon>Nonanavirus nv9NA</taxon>
    </lineage>
</organism>
<evidence type="ECO:0000313" key="2">
    <source>
        <dbReference type="Proteomes" id="UP000026985"/>
    </source>
</evidence>
<dbReference type="Proteomes" id="UP000026985">
    <property type="component" value="Segment"/>
</dbReference>
<dbReference type="KEGG" id="vg:22110894"/>
<name>A0A060D579_9CAUD</name>
<protein>
    <submittedName>
        <fullName evidence="1">Uncharacterized protein</fullName>
    </submittedName>
</protein>
<dbReference type="EMBL" id="KJ802832">
    <property type="protein sequence ID" value="AIB07039.1"/>
    <property type="molecule type" value="Genomic_DNA"/>
</dbReference>